<gene>
    <name evidence="9" type="ORF">FOB64_006012</name>
</gene>
<evidence type="ECO:0000256" key="7">
    <source>
        <dbReference type="SAM" id="Phobius"/>
    </source>
</evidence>
<feature type="compositionally biased region" description="Polar residues" evidence="6">
    <location>
        <begin position="21"/>
        <end position="32"/>
    </location>
</feature>
<feature type="compositionally biased region" description="Polar residues" evidence="6">
    <location>
        <begin position="174"/>
        <end position="200"/>
    </location>
</feature>
<dbReference type="CDD" id="cd13220">
    <property type="entry name" value="PH-GRAM_GRAMDC"/>
    <property type="match status" value="1"/>
</dbReference>
<comment type="caution">
    <text evidence="9">The sequence shown here is derived from an EMBL/GenBank/DDBJ whole genome shotgun (WGS) entry which is preliminary data.</text>
</comment>
<feature type="compositionally biased region" description="Acidic residues" evidence="6">
    <location>
        <begin position="592"/>
        <end position="606"/>
    </location>
</feature>
<evidence type="ECO:0000313" key="10">
    <source>
        <dbReference type="Proteomes" id="UP000536275"/>
    </source>
</evidence>
<evidence type="ECO:0000256" key="6">
    <source>
        <dbReference type="SAM" id="MobiDB-lite"/>
    </source>
</evidence>
<accession>A0A8H6BRG7</accession>
<dbReference type="InterPro" id="IPR051482">
    <property type="entry name" value="Cholesterol_transport"/>
</dbReference>
<feature type="compositionally biased region" description="Polar residues" evidence="6">
    <location>
        <begin position="98"/>
        <end position="108"/>
    </location>
</feature>
<dbReference type="GO" id="GO:0005739">
    <property type="term" value="C:mitochondrion"/>
    <property type="evidence" value="ECO:0007669"/>
    <property type="project" value="TreeGrafter"/>
</dbReference>
<comment type="similarity">
    <text evidence="2">Belongs to the YSP2 family.</text>
</comment>
<dbReference type="Pfam" id="PF02893">
    <property type="entry name" value="GRAM"/>
    <property type="match status" value="1"/>
</dbReference>
<dbReference type="GO" id="GO:0140268">
    <property type="term" value="C:endoplasmic reticulum-plasma membrane contact site"/>
    <property type="evidence" value="ECO:0007669"/>
    <property type="project" value="TreeGrafter"/>
</dbReference>
<keyword evidence="5 7" id="KW-0472">Membrane</keyword>
<dbReference type="PANTHER" id="PTHR23319">
    <property type="entry name" value="GRAM DOMAIN CONTAINING 1B, ISOFORM E"/>
    <property type="match status" value="1"/>
</dbReference>
<dbReference type="SMART" id="SM00568">
    <property type="entry name" value="GRAM"/>
    <property type="match status" value="1"/>
</dbReference>
<dbReference type="Proteomes" id="UP000536275">
    <property type="component" value="Unassembled WGS sequence"/>
</dbReference>
<feature type="region of interest" description="Disordered" evidence="6">
    <location>
        <begin position="837"/>
        <end position="872"/>
    </location>
</feature>
<dbReference type="EMBL" id="JABWAD010000061">
    <property type="protein sequence ID" value="KAF6062986.1"/>
    <property type="molecule type" value="Genomic_DNA"/>
</dbReference>
<dbReference type="InterPro" id="IPR004182">
    <property type="entry name" value="GRAM"/>
</dbReference>
<feature type="region of interest" description="Disordered" evidence="6">
    <location>
        <begin position="1"/>
        <end position="129"/>
    </location>
</feature>
<dbReference type="GO" id="GO:0032934">
    <property type="term" value="F:sterol binding"/>
    <property type="evidence" value="ECO:0007669"/>
    <property type="project" value="TreeGrafter"/>
</dbReference>
<dbReference type="AlphaFoldDB" id="A0A8H6BRG7"/>
<evidence type="ECO:0000256" key="5">
    <source>
        <dbReference type="ARBA" id="ARBA00023136"/>
    </source>
</evidence>
<protein>
    <submittedName>
        <fullName evidence="9">GRAM domain family protein</fullName>
    </submittedName>
</protein>
<feature type="region of interest" description="Disordered" evidence="6">
    <location>
        <begin position="143"/>
        <end position="200"/>
    </location>
</feature>
<feature type="compositionally biased region" description="Low complexity" evidence="6">
    <location>
        <begin position="64"/>
        <end position="76"/>
    </location>
</feature>
<feature type="compositionally biased region" description="Basic and acidic residues" evidence="6">
    <location>
        <begin position="109"/>
        <end position="128"/>
    </location>
</feature>
<feature type="compositionally biased region" description="Polar residues" evidence="6">
    <location>
        <begin position="579"/>
        <end position="588"/>
    </location>
</feature>
<feature type="region of interest" description="Disordered" evidence="6">
    <location>
        <begin position="320"/>
        <end position="419"/>
    </location>
</feature>
<feature type="compositionally biased region" description="Basic and acidic residues" evidence="6">
    <location>
        <begin position="621"/>
        <end position="635"/>
    </location>
</feature>
<feature type="compositionally biased region" description="Basic residues" evidence="6">
    <location>
        <begin position="1"/>
        <end position="11"/>
    </location>
</feature>
<evidence type="ECO:0000313" key="9">
    <source>
        <dbReference type="EMBL" id="KAF6062986.1"/>
    </source>
</evidence>
<dbReference type="Gene3D" id="2.30.29.30">
    <property type="entry name" value="Pleckstrin-homology domain (PH domain)/Phosphotyrosine-binding domain (PTB)"/>
    <property type="match status" value="1"/>
</dbReference>
<dbReference type="FunFam" id="2.30.29.30:FF:000008">
    <property type="entry name" value="GRAM domain containing 1B"/>
    <property type="match status" value="1"/>
</dbReference>
<dbReference type="GO" id="GO:0005789">
    <property type="term" value="C:endoplasmic reticulum membrane"/>
    <property type="evidence" value="ECO:0007669"/>
    <property type="project" value="TreeGrafter"/>
</dbReference>
<organism evidence="9 10">
    <name type="scientific">Candida albicans</name>
    <name type="common">Yeast</name>
    <dbReference type="NCBI Taxonomy" id="5476"/>
    <lineage>
        <taxon>Eukaryota</taxon>
        <taxon>Fungi</taxon>
        <taxon>Dikarya</taxon>
        <taxon>Ascomycota</taxon>
        <taxon>Saccharomycotina</taxon>
        <taxon>Pichiomycetes</taxon>
        <taxon>Debaryomycetaceae</taxon>
        <taxon>Candida/Lodderomyces clade</taxon>
        <taxon>Candida</taxon>
    </lineage>
</organism>
<evidence type="ECO:0000259" key="8">
    <source>
        <dbReference type="PROSITE" id="PS51778"/>
    </source>
</evidence>
<reference evidence="9 10" key="1">
    <citation type="submission" date="2020-03" db="EMBL/GenBank/DDBJ databases">
        <title>FDA dAtabase for Regulatory Grade micrObial Sequences (FDA-ARGOS): Supporting development and validation of Infectious Disease Dx tests.</title>
        <authorList>
            <person name="Campos J."/>
            <person name="Goldberg B."/>
            <person name="Tallon L."/>
            <person name="Sadzewicz L."/>
            <person name="Vavikolanu K."/>
            <person name="Mehta A."/>
            <person name="Aluvathingal J."/>
            <person name="Nadendla S."/>
            <person name="Nandy P."/>
            <person name="Geyer C."/>
            <person name="Yan Y."/>
            <person name="Sichtig H."/>
        </authorList>
    </citation>
    <scope>NUCLEOTIDE SEQUENCE [LARGE SCALE GENOMIC DNA]</scope>
    <source>
        <strain evidence="9 10">FDAARGOS_656</strain>
    </source>
</reference>
<dbReference type="InterPro" id="IPR031968">
    <property type="entry name" value="VASt"/>
</dbReference>
<evidence type="ECO:0000256" key="4">
    <source>
        <dbReference type="ARBA" id="ARBA00022989"/>
    </source>
</evidence>
<dbReference type="InterPro" id="IPR011993">
    <property type="entry name" value="PH-like_dom_sf"/>
</dbReference>
<comment type="subcellular location">
    <subcellularLocation>
        <location evidence="1">Membrane</location>
        <topology evidence="1">Single-pass membrane protein</topology>
    </subcellularLocation>
</comment>
<keyword evidence="4 7" id="KW-1133">Transmembrane helix</keyword>
<evidence type="ECO:0000256" key="2">
    <source>
        <dbReference type="ARBA" id="ARBA00006582"/>
    </source>
</evidence>
<feature type="region of interest" description="Disordered" evidence="6">
    <location>
        <begin position="211"/>
        <end position="230"/>
    </location>
</feature>
<dbReference type="GO" id="GO:0032541">
    <property type="term" value="C:cortical endoplasmic reticulum"/>
    <property type="evidence" value="ECO:0007669"/>
    <property type="project" value="TreeGrafter"/>
</dbReference>
<feature type="compositionally biased region" description="Basic residues" evidence="6">
    <location>
        <begin position="846"/>
        <end position="856"/>
    </location>
</feature>
<feature type="domain" description="VASt" evidence="8">
    <location>
        <begin position="669"/>
        <end position="838"/>
    </location>
</feature>
<dbReference type="PANTHER" id="PTHR23319:SF36">
    <property type="entry name" value="MEMBRANE-ANCHORED LIPID-BINDING PROTEIN LAM4-RELATED"/>
    <property type="match status" value="1"/>
</dbReference>
<sequence length="1018" mass="112958">MALKLLGKKSSKVKEEEGDNSIDTTESTQSKSPSKHHRRGMVNALNRSHSTSKKTRPLSLSPQKSNSLIVSSSNSSKVKKPKLSTADTSYEDRRYNLPENQETQTDIDQSSHDKMNSMEDRIALRQDQNDPAISFDVKLASAQGSELLLNPPTKDTTDRSSTTSSFKQPFPHSPSKSQLSNQETGTSPQPQPPKSESNGFLSSLLNAAANKMISSTPPSPPPEDKKKDHSFSSKLDTLLRGVKHEGSKSSLVDGAATASADVDSLENKQITNSTELKSIHSLTHDVQFEPVRESPLNTLGNGDLSLADFDNKFAREELGMGSRRPSFRSADSITKRATTPELMPNSGSLNGGDTRRLLSRSLNRSNSSLISIPQRPSSLGKSPVADSRMAKSSDDPNRNSTITENGRVDDNDSGVLPGNFDTENIEDIVDYTKKIKHASKKRNKEFHQNFKKLPTKEKLIDDFSCAVSKDILVQGKMYLSDHYVCFNSNILGWVTNLVIPLQEVIQIEKKSTAVLFPNGIVIRTLHQKYVFATFLSRDSTFDLITNVWHRVLLENSDIDPKKLQAQINKGKRRARAGSRVSNFSSTSRGSDEDNDNSSFDEDEDANDSGHDASLESDDFESDGKPSDASESKDGDVAATSGSGNTFKGLPIVGPLTHAPTETGYSKESSETFISEDTIKAPPGAVYLIMFGTDTSKYIRILKDQKNFDISESKIKALTKENKERSYTYTKPLSGPIGPKQTKCNIEDKLIEYQPEKFYEVEQTTQTPDVPSGNSFKVKTKIFLSWAANNETKVYVVTSIEWSGKSWIKGAIEKGTIEGQKDSMKSMISTINSIVSQGSDKKEGANGKRKSRSRKGTLKKEQEEEEVIKVEQSETPKSISEQFMTLVDTIGGLIPIPFLSNTVVGFIIVLIGFLTTVSVFNRLTSTSPKQYIELIPNDYLYASRIQIRDNKLKRQEELSLWSWLNNRSEGRLNLNYKAPSLDELDDSDLKSKYGEQELKEIVRLTRIKLDKLSEKLDDL</sequence>
<dbReference type="Pfam" id="PF16016">
    <property type="entry name" value="VASt"/>
    <property type="match status" value="1"/>
</dbReference>
<feature type="compositionally biased region" description="Basic and acidic residues" evidence="6">
    <location>
        <begin position="388"/>
        <end position="397"/>
    </location>
</feature>
<feature type="transmembrane region" description="Helical" evidence="7">
    <location>
        <begin position="897"/>
        <end position="919"/>
    </location>
</feature>
<feature type="compositionally biased region" description="Polar residues" evidence="6">
    <location>
        <begin position="662"/>
        <end position="671"/>
    </location>
</feature>
<feature type="compositionally biased region" description="Low complexity" evidence="6">
    <location>
        <begin position="359"/>
        <end position="372"/>
    </location>
</feature>
<dbReference type="GO" id="GO:0005886">
    <property type="term" value="C:plasma membrane"/>
    <property type="evidence" value="ECO:0007669"/>
    <property type="project" value="TreeGrafter"/>
</dbReference>
<evidence type="ECO:0000256" key="3">
    <source>
        <dbReference type="ARBA" id="ARBA00022692"/>
    </source>
</evidence>
<proteinExistence type="inferred from homology"/>
<name>A0A8H6BRG7_CANAX</name>
<dbReference type="GO" id="GO:0120015">
    <property type="term" value="F:sterol transfer activity"/>
    <property type="evidence" value="ECO:0007669"/>
    <property type="project" value="TreeGrafter"/>
</dbReference>
<dbReference type="PROSITE" id="PS51778">
    <property type="entry name" value="VAST"/>
    <property type="match status" value="1"/>
</dbReference>
<feature type="compositionally biased region" description="Basic and acidic residues" evidence="6">
    <location>
        <begin position="857"/>
        <end position="872"/>
    </location>
</feature>
<feature type="region of interest" description="Disordered" evidence="6">
    <location>
        <begin position="566"/>
        <end position="671"/>
    </location>
</feature>
<evidence type="ECO:0000256" key="1">
    <source>
        <dbReference type="ARBA" id="ARBA00004167"/>
    </source>
</evidence>
<keyword evidence="3 7" id="KW-0812">Transmembrane</keyword>
<dbReference type="GO" id="GO:0032366">
    <property type="term" value="P:intracellular sterol transport"/>
    <property type="evidence" value="ECO:0007669"/>
    <property type="project" value="TreeGrafter"/>
</dbReference>